<accession>A0ABV6XAQ2</accession>
<organism evidence="2 3">
    <name type="scientific">Streptacidiphilus alkalitolerans</name>
    <dbReference type="NCBI Taxonomy" id="3342712"/>
    <lineage>
        <taxon>Bacteria</taxon>
        <taxon>Bacillati</taxon>
        <taxon>Actinomycetota</taxon>
        <taxon>Actinomycetes</taxon>
        <taxon>Kitasatosporales</taxon>
        <taxon>Streptomycetaceae</taxon>
        <taxon>Streptacidiphilus</taxon>
    </lineage>
</organism>
<evidence type="ECO:0000313" key="3">
    <source>
        <dbReference type="Proteomes" id="UP001592530"/>
    </source>
</evidence>
<evidence type="ECO:0000256" key="1">
    <source>
        <dbReference type="SAM" id="MobiDB-lite"/>
    </source>
</evidence>
<protein>
    <submittedName>
        <fullName evidence="2">Uncharacterized protein</fullName>
    </submittedName>
</protein>
<feature type="region of interest" description="Disordered" evidence="1">
    <location>
        <begin position="36"/>
        <end position="57"/>
    </location>
</feature>
<dbReference type="RefSeq" id="WP_380558302.1">
    <property type="nucleotide sequence ID" value="NZ_JBHEZY010000018.1"/>
</dbReference>
<gene>
    <name evidence="2" type="ORF">ACEZDB_32310</name>
</gene>
<name>A0ABV6XAQ2_9ACTN</name>
<feature type="region of interest" description="Disordered" evidence="1">
    <location>
        <begin position="1"/>
        <end position="22"/>
    </location>
</feature>
<dbReference type="Proteomes" id="UP001592530">
    <property type="component" value="Unassembled WGS sequence"/>
</dbReference>
<reference evidence="2 3" key="1">
    <citation type="submission" date="2024-09" db="EMBL/GenBank/DDBJ databases">
        <authorList>
            <person name="Lee S.D."/>
        </authorList>
    </citation>
    <scope>NUCLEOTIDE SEQUENCE [LARGE SCALE GENOMIC DNA]</scope>
    <source>
        <strain evidence="2 3">N1-3</strain>
    </source>
</reference>
<comment type="caution">
    <text evidence="2">The sequence shown here is derived from an EMBL/GenBank/DDBJ whole genome shotgun (WGS) entry which is preliminary data.</text>
</comment>
<evidence type="ECO:0000313" key="2">
    <source>
        <dbReference type="EMBL" id="MFC1435334.1"/>
    </source>
</evidence>
<sequence>MERWDARLRRERGEDPRPEEPVLKLIRDALEHLDEADFEEGDAVPPPPQKKKDPKGRALRQLPAGRLPLTLGASDQGLGSISSREVEQRAYGSEITSAAAAPLRVPVGVRLALFINAGFGAKKVFRVTGTKAILRVRAYVPGAASDPRLTPGAGGMY</sequence>
<proteinExistence type="predicted"/>
<dbReference type="EMBL" id="JBHEZY010000018">
    <property type="protein sequence ID" value="MFC1435334.1"/>
    <property type="molecule type" value="Genomic_DNA"/>
</dbReference>